<reference evidence="10" key="1">
    <citation type="journal article" date="2020" name="Stud. Mycol.">
        <title>101 Dothideomycetes genomes: a test case for predicting lifestyles and emergence of pathogens.</title>
        <authorList>
            <person name="Haridas S."/>
            <person name="Albert R."/>
            <person name="Binder M."/>
            <person name="Bloem J."/>
            <person name="Labutti K."/>
            <person name="Salamov A."/>
            <person name="Andreopoulos B."/>
            <person name="Baker S."/>
            <person name="Barry K."/>
            <person name="Bills G."/>
            <person name="Bluhm B."/>
            <person name="Cannon C."/>
            <person name="Castanera R."/>
            <person name="Culley D."/>
            <person name="Daum C."/>
            <person name="Ezra D."/>
            <person name="Gonzalez J."/>
            <person name="Henrissat B."/>
            <person name="Kuo A."/>
            <person name="Liang C."/>
            <person name="Lipzen A."/>
            <person name="Lutzoni F."/>
            <person name="Magnuson J."/>
            <person name="Mondo S."/>
            <person name="Nolan M."/>
            <person name="Ohm R."/>
            <person name="Pangilinan J."/>
            <person name="Park H.-J."/>
            <person name="Ramirez L."/>
            <person name="Alfaro M."/>
            <person name="Sun H."/>
            <person name="Tritt A."/>
            <person name="Yoshinaga Y."/>
            <person name="Zwiers L.-H."/>
            <person name="Turgeon B."/>
            <person name="Goodwin S."/>
            <person name="Spatafora J."/>
            <person name="Crous P."/>
            <person name="Grigoriev I."/>
        </authorList>
    </citation>
    <scope>NUCLEOTIDE SEQUENCE</scope>
    <source>
        <strain evidence="10">CBS 175.79</strain>
    </source>
</reference>
<protein>
    <recommendedName>
        <fullName evidence="8">L-2-hydroxyglutarate dehydrogenase, mitochondrial</fullName>
        <ecNumber evidence="7">1.1.99.2</ecNumber>
    </recommendedName>
</protein>
<name>A0A6A5XC09_9PLEO</name>
<dbReference type="EMBL" id="ML978076">
    <property type="protein sequence ID" value="KAF2010356.1"/>
    <property type="molecule type" value="Genomic_DNA"/>
</dbReference>
<evidence type="ECO:0000256" key="4">
    <source>
        <dbReference type="ARBA" id="ARBA00023002"/>
    </source>
</evidence>
<sequence length="410" mass="43394">MLSRAIPAPRITHTGARFFSHSTRRSADFTHAVIGGGVVGLAVARQLQSRGDGSSTVLIERHGAVGTETSSRNSEVIHAGLYYGPTSLKARLCIRGRHLLYALCRAHSIPHHACGKWVVAQSPTQLSALDSMHSLSTTLGVPTRFLSAAEARSREPDVRATAGVLESPETGIVDSHALMAFLLGDFEEKGGVCAVGSDVVGVVPLDGGKGGWEVTTRSSYSDGTVEEGTVTAEVVVNSGGLAAIDISNMVMPEERRRKAFFAKGTYFSYAKGAPKPKVLVYPAPVPGHGGLGTHLTLDMGGRVRFGPDVEWTDDPTDYTVSAKNLEAALGEIETYLPGIDREAVGLDYVGIRPKLGRSGALAGAKGGGFLDFYIEKEEGFEGFVNLLGIESPGLTSSLAIAEEVERLLYK</sequence>
<keyword evidence="4" id="KW-0560">Oxidoreductase</keyword>
<evidence type="ECO:0000256" key="2">
    <source>
        <dbReference type="ARBA" id="ARBA00022630"/>
    </source>
</evidence>
<dbReference type="PANTHER" id="PTHR43104">
    <property type="entry name" value="L-2-HYDROXYGLUTARATE DEHYDROGENASE, MITOCHONDRIAL"/>
    <property type="match status" value="1"/>
</dbReference>
<keyword evidence="3" id="KW-0274">FAD</keyword>
<evidence type="ECO:0000256" key="1">
    <source>
        <dbReference type="ARBA" id="ARBA00001974"/>
    </source>
</evidence>
<feature type="domain" description="FAD dependent oxidoreductase" evidence="9">
    <location>
        <begin position="32"/>
        <end position="404"/>
    </location>
</feature>
<gene>
    <name evidence="10" type="ORF">BU24DRAFT_427488</name>
</gene>
<dbReference type="Gene3D" id="3.30.9.10">
    <property type="entry name" value="D-Amino Acid Oxidase, subunit A, domain 2"/>
    <property type="match status" value="1"/>
</dbReference>
<evidence type="ECO:0000313" key="11">
    <source>
        <dbReference type="Proteomes" id="UP000799778"/>
    </source>
</evidence>
<proteinExistence type="inferred from homology"/>
<keyword evidence="11" id="KW-1185">Reference proteome</keyword>
<accession>A0A6A5XC09</accession>
<evidence type="ECO:0000256" key="3">
    <source>
        <dbReference type="ARBA" id="ARBA00022827"/>
    </source>
</evidence>
<keyword evidence="2" id="KW-0285">Flavoprotein</keyword>
<dbReference type="AlphaFoldDB" id="A0A6A5XC09"/>
<dbReference type="GO" id="GO:0047545">
    <property type="term" value="F:(S)-2-hydroxyglutarate dehydrogenase activity"/>
    <property type="evidence" value="ECO:0007669"/>
    <property type="project" value="UniProtKB-EC"/>
</dbReference>
<dbReference type="Proteomes" id="UP000799778">
    <property type="component" value="Unassembled WGS sequence"/>
</dbReference>
<organism evidence="10 11">
    <name type="scientific">Aaosphaeria arxii CBS 175.79</name>
    <dbReference type="NCBI Taxonomy" id="1450172"/>
    <lineage>
        <taxon>Eukaryota</taxon>
        <taxon>Fungi</taxon>
        <taxon>Dikarya</taxon>
        <taxon>Ascomycota</taxon>
        <taxon>Pezizomycotina</taxon>
        <taxon>Dothideomycetes</taxon>
        <taxon>Pleosporomycetidae</taxon>
        <taxon>Pleosporales</taxon>
        <taxon>Pleosporales incertae sedis</taxon>
        <taxon>Aaosphaeria</taxon>
    </lineage>
</organism>
<evidence type="ECO:0000256" key="5">
    <source>
        <dbReference type="ARBA" id="ARBA00036066"/>
    </source>
</evidence>
<evidence type="ECO:0000259" key="9">
    <source>
        <dbReference type="Pfam" id="PF01266"/>
    </source>
</evidence>
<dbReference type="PANTHER" id="PTHR43104:SF4">
    <property type="entry name" value="L-2-HYDROXYGLUTARATE DEHYDROGENASE, MITOCHONDRIAL"/>
    <property type="match status" value="1"/>
</dbReference>
<comment type="cofactor">
    <cofactor evidence="1">
        <name>FAD</name>
        <dbReference type="ChEBI" id="CHEBI:57692"/>
    </cofactor>
</comment>
<dbReference type="EC" id="1.1.99.2" evidence="7"/>
<dbReference type="SUPFAM" id="SSF51905">
    <property type="entry name" value="FAD/NAD(P)-binding domain"/>
    <property type="match status" value="1"/>
</dbReference>
<evidence type="ECO:0000256" key="6">
    <source>
        <dbReference type="ARBA" id="ARBA00037941"/>
    </source>
</evidence>
<dbReference type="OrthoDB" id="498204at2759"/>
<dbReference type="InterPro" id="IPR006076">
    <property type="entry name" value="FAD-dep_OxRdtase"/>
</dbReference>
<evidence type="ECO:0000256" key="7">
    <source>
        <dbReference type="ARBA" id="ARBA00038878"/>
    </source>
</evidence>
<dbReference type="Pfam" id="PF01266">
    <property type="entry name" value="DAO"/>
    <property type="match status" value="1"/>
</dbReference>
<comment type="similarity">
    <text evidence="6">Belongs to the L2HGDH family.</text>
</comment>
<dbReference type="Gene3D" id="3.50.50.60">
    <property type="entry name" value="FAD/NAD(P)-binding domain"/>
    <property type="match status" value="1"/>
</dbReference>
<evidence type="ECO:0000313" key="10">
    <source>
        <dbReference type="EMBL" id="KAF2010356.1"/>
    </source>
</evidence>
<dbReference type="GeneID" id="54286638"/>
<dbReference type="InterPro" id="IPR036188">
    <property type="entry name" value="FAD/NAD-bd_sf"/>
</dbReference>
<evidence type="ECO:0000256" key="8">
    <source>
        <dbReference type="ARBA" id="ARBA00041137"/>
    </source>
</evidence>
<dbReference type="RefSeq" id="XP_033378695.1">
    <property type="nucleotide sequence ID" value="XM_033529241.1"/>
</dbReference>
<comment type="catalytic activity">
    <reaction evidence="5">
        <text>(S)-2-hydroxyglutarate + A = 2-oxoglutarate + AH2</text>
        <dbReference type="Rhea" id="RHEA:21252"/>
        <dbReference type="ChEBI" id="CHEBI:13193"/>
        <dbReference type="ChEBI" id="CHEBI:16782"/>
        <dbReference type="ChEBI" id="CHEBI:16810"/>
        <dbReference type="ChEBI" id="CHEBI:17499"/>
        <dbReference type="EC" id="1.1.99.2"/>
    </reaction>
</comment>